<dbReference type="Proteomes" id="UP000273154">
    <property type="component" value="Chromosome"/>
</dbReference>
<name>A0A3G9K317_9ACTN</name>
<keyword evidence="3" id="KW-1185">Reference proteome</keyword>
<organism evidence="2 3">
    <name type="scientific">Parolsenella catena</name>
    <dbReference type="NCBI Taxonomy" id="2003188"/>
    <lineage>
        <taxon>Bacteria</taxon>
        <taxon>Bacillati</taxon>
        <taxon>Actinomycetota</taxon>
        <taxon>Coriobacteriia</taxon>
        <taxon>Coriobacteriales</taxon>
        <taxon>Atopobiaceae</taxon>
        <taxon>Parolsenella</taxon>
    </lineage>
</organism>
<protein>
    <submittedName>
        <fullName evidence="2">Uncharacterized protein</fullName>
    </submittedName>
</protein>
<keyword evidence="1" id="KW-0812">Transmembrane</keyword>
<feature type="transmembrane region" description="Helical" evidence="1">
    <location>
        <begin position="39"/>
        <end position="60"/>
    </location>
</feature>
<keyword evidence="1" id="KW-1133">Transmembrane helix</keyword>
<gene>
    <name evidence="2" type="ORF">Pcatena_15130</name>
</gene>
<evidence type="ECO:0000256" key="1">
    <source>
        <dbReference type="SAM" id="Phobius"/>
    </source>
</evidence>
<dbReference type="AlphaFoldDB" id="A0A3G9K317"/>
<sequence>MFLRGHRDPSTTGFFDYDRTSSGSTYHERMLRRKARSRLIVAVSVVLAVAIALVCVFAAFTR</sequence>
<accession>A0A3G9K317</accession>
<dbReference type="KEGG" id="pcat:Pcatena_15130"/>
<keyword evidence="1" id="KW-0472">Membrane</keyword>
<reference evidence="3" key="1">
    <citation type="submission" date="2018-11" db="EMBL/GenBank/DDBJ databases">
        <title>Comparative genomics of Parolsenella catena and Libanicoccus massiliensis: Reclassification of Libanicoccus massiliensis as Parolsenella massiliensis comb. nov.</title>
        <authorList>
            <person name="Sakamoto M."/>
            <person name="Ikeyama N."/>
            <person name="Murakami T."/>
            <person name="Mori H."/>
            <person name="Yuki M."/>
            <person name="Ohkuma M."/>
        </authorList>
    </citation>
    <scope>NUCLEOTIDE SEQUENCE [LARGE SCALE GENOMIC DNA]</scope>
    <source>
        <strain evidence="3">JCM 31932</strain>
    </source>
</reference>
<dbReference type="EMBL" id="AP019367">
    <property type="protein sequence ID" value="BBH50926.1"/>
    <property type="molecule type" value="Genomic_DNA"/>
</dbReference>
<evidence type="ECO:0000313" key="3">
    <source>
        <dbReference type="Proteomes" id="UP000273154"/>
    </source>
</evidence>
<evidence type="ECO:0000313" key="2">
    <source>
        <dbReference type="EMBL" id="BBH50926.1"/>
    </source>
</evidence>
<proteinExistence type="predicted"/>